<dbReference type="PROSITE" id="PS00737">
    <property type="entry name" value="THIOLASE_2"/>
    <property type="match status" value="1"/>
</dbReference>
<sequence>MTGSSSSFVVGVGMTPFLSPKKSASLSANPQSDYLDLAVEAGVKALLDAGLTFDKVDQGIGCYVFGDSTCAQRVFYSLGMTGIPILNVHNYCSSGSTGLWLANQAIRSGDADCVMVVGFDKMYPGVLPQTHKDRTNPLSRVLDLSKTQIPEADRDKPSPGWSPQLYANAQAEYLERYGGKGGVERRDFARITAINREHGTRNPYSQLSKAVSAEDVLSSPVISGDITRLQCCPSSTGAAAALIVSESFLAAHPYLRSTAIQIAGQSLATDSSKLYESRSAIELIGSDMTRIAAKRAYEQAGITPKDVSVIELHDCFTTNEMCAIEGLGLAEEGKGWKLVRDGRITYNPKGKEKGWIVNPSGGLISKGHPLGATGLAQCAELVWHLRGWTKHRAVASTKYCLQHNMGMGGATVVTIYKRIDGEVAPKSEDTRPEEDGRSRLGYNPAEEARSISREDWKSVIAEGEAISDNPEFTIDFSDCKPGNMSSRSGIVRRQSIALGRSGPRSKNGCSTCRLRRVRCDERRPTCGHCDRLKLECAYRPPQPRRSKRRLPSPDESSASSRQDADADMDASRRMSMVVDEVGRGRRVSSSSFSAVVPSRRDDDIESIPTALPASINSQMETSPETQNHGNLITDSMASYMTPTTAAALDAGFTTMPPGDLSGELSQSPWSPNWLDRLPLPDSAFAFTSLGFTSALSPNFFNSEQSSSWRGDAISEIEGGTVMTTSNMANSPSIRDITQSSNDGQLVTIGGQETGGQTNRASYKPAFAFSPPLLSDAQEELLLRTFECAIQPPASLAGIHPLGWPKIKRYVLHMANGKHSSIEYGAVMHALAALSAMLFEPSRPAAVAALGSRVSACRDDFGLLSLRLHDVACVALKLSLSHAGWEERSGRALLVAIFLLAWFETAYDGNDQVRPSFPEDMAEQVIVHGGGWDAGSASLFQWLDSFDAKMSHMGGRHLLSDPALEIIRRPRPGVTDSASIEMGDNDPLNAIDGMSTTTLSVDRKDVNAATKPRNGGSRLATLLAEPPTIPKNVVCMGVFNILLQPAFEFHMASQAYSRRVGCHDRHHRPRGTPEDELEVMKACMGFEEELEELWRRRPSILDLDASQLRHFVSENIARRLEQLFSVYIATFWAHFIYIHRVAYWTLQHTPIALKALTQTGNMMRRSVGQPMHQHAFDSSISRTGSTAIHPGLMWVCFLFGCEVPDPVQQEWAVLQLRALGRLSGQRQGTALDSNEGDGLPVGGLDQKGAQTALKVARLLEVIIERQTKLGARVDGKYLSQEIFGCHFYII</sequence>
<protein>
    <recommendedName>
        <fullName evidence="1">propanoyl-CoA C-acyltransferase</fullName>
        <ecNumber evidence="1">2.3.1.176</ecNumber>
    </recommendedName>
    <alternativeName>
        <fullName evidence="7">Propanoyl-CoA C-acyltransferase</fullName>
    </alternativeName>
</protein>
<dbReference type="InterPro" id="IPR055140">
    <property type="entry name" value="Thiolase_C_2"/>
</dbReference>
<dbReference type="Proteomes" id="UP000266272">
    <property type="component" value="Unassembled WGS sequence"/>
</dbReference>
<feature type="compositionally biased region" description="Basic and acidic residues" evidence="8">
    <location>
        <begin position="424"/>
        <end position="438"/>
    </location>
</feature>
<proteinExistence type="predicted"/>
<keyword evidence="4" id="KW-0445">Lipid transport</keyword>
<evidence type="ECO:0000256" key="1">
    <source>
        <dbReference type="ARBA" id="ARBA00012352"/>
    </source>
</evidence>
<reference evidence="10 11" key="1">
    <citation type="journal article" date="2018" name="PLoS Pathog.">
        <title>Evolution of structural diversity of trichothecenes, a family of toxins produced by plant pathogenic and entomopathogenic fungi.</title>
        <authorList>
            <person name="Proctor R.H."/>
            <person name="McCormick S.P."/>
            <person name="Kim H.S."/>
            <person name="Cardoza R.E."/>
            <person name="Stanley A.M."/>
            <person name="Lindo L."/>
            <person name="Kelly A."/>
            <person name="Brown D.W."/>
            <person name="Lee T."/>
            <person name="Vaughan M.M."/>
            <person name="Alexander N.J."/>
            <person name="Busman M."/>
            <person name="Gutierrez S."/>
        </authorList>
    </citation>
    <scope>NUCLEOTIDE SEQUENCE [LARGE SCALE GENOMIC DNA]</scope>
    <source>
        <strain evidence="10 11">IBT 40837</strain>
    </source>
</reference>
<evidence type="ECO:0000256" key="3">
    <source>
        <dbReference type="ARBA" id="ARBA00022679"/>
    </source>
</evidence>
<dbReference type="InterPro" id="IPR020616">
    <property type="entry name" value="Thiolase_N"/>
</dbReference>
<dbReference type="InterPro" id="IPR001138">
    <property type="entry name" value="Zn2Cys6_DnaBD"/>
</dbReference>
<dbReference type="CDD" id="cd00067">
    <property type="entry name" value="GAL4"/>
    <property type="match status" value="1"/>
</dbReference>
<dbReference type="InterPro" id="IPR020613">
    <property type="entry name" value="Thiolase_CS"/>
</dbReference>
<evidence type="ECO:0000313" key="11">
    <source>
        <dbReference type="Proteomes" id="UP000266272"/>
    </source>
</evidence>
<dbReference type="GO" id="GO:0000981">
    <property type="term" value="F:DNA-binding transcription factor activity, RNA polymerase II-specific"/>
    <property type="evidence" value="ECO:0007669"/>
    <property type="project" value="InterPro"/>
</dbReference>
<dbReference type="Gene3D" id="4.10.240.10">
    <property type="entry name" value="Zn(2)-C6 fungal-type DNA-binding domain"/>
    <property type="match status" value="1"/>
</dbReference>
<dbReference type="EMBL" id="PXOA01000006">
    <property type="protein sequence ID" value="RFU82134.1"/>
    <property type="molecule type" value="Genomic_DNA"/>
</dbReference>
<dbReference type="PROSITE" id="PS00463">
    <property type="entry name" value="ZN2_CY6_FUNGAL_1"/>
    <property type="match status" value="1"/>
</dbReference>
<feature type="region of interest" description="Disordered" evidence="8">
    <location>
        <begin position="424"/>
        <end position="443"/>
    </location>
</feature>
<dbReference type="InterPro" id="IPR036864">
    <property type="entry name" value="Zn2-C6_fun-type_DNA-bd_sf"/>
</dbReference>
<dbReference type="CDD" id="cd00829">
    <property type="entry name" value="SCP-x_thiolase"/>
    <property type="match status" value="1"/>
</dbReference>
<dbReference type="EC" id="2.3.1.176" evidence="1"/>
<dbReference type="Pfam" id="PF00172">
    <property type="entry name" value="Zn_clus"/>
    <property type="match status" value="1"/>
</dbReference>
<evidence type="ECO:0000256" key="7">
    <source>
        <dbReference type="ARBA" id="ARBA00032316"/>
    </source>
</evidence>
<dbReference type="GO" id="GO:0016747">
    <property type="term" value="F:acyltransferase activity, transferring groups other than amino-acyl groups"/>
    <property type="evidence" value="ECO:0007669"/>
    <property type="project" value="InterPro"/>
</dbReference>
<feature type="domain" description="Zn(2)-C6 fungal-type" evidence="9">
    <location>
        <begin position="508"/>
        <end position="538"/>
    </location>
</feature>
<feature type="region of interest" description="Disordered" evidence="8">
    <location>
        <begin position="540"/>
        <end position="571"/>
    </location>
</feature>
<dbReference type="Pfam" id="PF22691">
    <property type="entry name" value="Thiolase_C_1"/>
    <property type="match status" value="1"/>
</dbReference>
<evidence type="ECO:0000256" key="4">
    <source>
        <dbReference type="ARBA" id="ARBA00023055"/>
    </source>
</evidence>
<accession>A0A395P1E6</accession>
<organism evidence="10 11">
    <name type="scientific">Trichoderma arundinaceum</name>
    <dbReference type="NCBI Taxonomy" id="490622"/>
    <lineage>
        <taxon>Eukaryota</taxon>
        <taxon>Fungi</taxon>
        <taxon>Dikarya</taxon>
        <taxon>Ascomycota</taxon>
        <taxon>Pezizomycotina</taxon>
        <taxon>Sordariomycetes</taxon>
        <taxon>Hypocreomycetidae</taxon>
        <taxon>Hypocreales</taxon>
        <taxon>Hypocreaceae</taxon>
        <taxon>Trichoderma</taxon>
    </lineage>
</organism>
<keyword evidence="6" id="KW-0539">Nucleus</keyword>
<dbReference type="GO" id="GO:0006869">
    <property type="term" value="P:lipid transport"/>
    <property type="evidence" value="ECO:0007669"/>
    <property type="project" value="UniProtKB-KW"/>
</dbReference>
<keyword evidence="2" id="KW-0813">Transport</keyword>
<evidence type="ECO:0000256" key="6">
    <source>
        <dbReference type="ARBA" id="ARBA00023242"/>
    </source>
</evidence>
<dbReference type="GO" id="GO:0008289">
    <property type="term" value="F:lipid binding"/>
    <property type="evidence" value="ECO:0007669"/>
    <property type="project" value="UniProtKB-KW"/>
</dbReference>
<dbReference type="Gene3D" id="3.40.47.10">
    <property type="match status" value="1"/>
</dbReference>
<dbReference type="SMART" id="SM00066">
    <property type="entry name" value="GAL4"/>
    <property type="match status" value="1"/>
</dbReference>
<keyword evidence="5" id="KW-0446">Lipid-binding</keyword>
<evidence type="ECO:0000256" key="5">
    <source>
        <dbReference type="ARBA" id="ARBA00023121"/>
    </source>
</evidence>
<keyword evidence="3" id="KW-0808">Transferase</keyword>
<feature type="region of interest" description="Disordered" evidence="8">
    <location>
        <begin position="722"/>
        <end position="756"/>
    </location>
</feature>
<evidence type="ECO:0000313" key="10">
    <source>
        <dbReference type="EMBL" id="RFU82134.1"/>
    </source>
</evidence>
<dbReference type="PROSITE" id="PS50048">
    <property type="entry name" value="ZN2_CY6_FUNGAL_2"/>
    <property type="match status" value="1"/>
</dbReference>
<dbReference type="SUPFAM" id="SSF53901">
    <property type="entry name" value="Thiolase-like"/>
    <property type="match status" value="1"/>
</dbReference>
<dbReference type="NCBIfam" id="NF006102">
    <property type="entry name" value="PRK08256.1"/>
    <property type="match status" value="1"/>
</dbReference>
<dbReference type="SUPFAM" id="SSF57701">
    <property type="entry name" value="Zn2/Cys6 DNA-binding domain"/>
    <property type="match status" value="1"/>
</dbReference>
<dbReference type="OrthoDB" id="648861at2759"/>
<evidence type="ECO:0000259" key="9">
    <source>
        <dbReference type="PROSITE" id="PS50048"/>
    </source>
</evidence>
<name>A0A395P1E6_TRIAR</name>
<comment type="caution">
    <text evidence="10">The sequence shown here is derived from an EMBL/GenBank/DDBJ whole genome shotgun (WGS) entry which is preliminary data.</text>
</comment>
<evidence type="ECO:0000256" key="8">
    <source>
        <dbReference type="SAM" id="MobiDB-lite"/>
    </source>
</evidence>
<dbReference type="InterPro" id="IPR016039">
    <property type="entry name" value="Thiolase-like"/>
</dbReference>
<feature type="compositionally biased region" description="Polar residues" evidence="8">
    <location>
        <begin position="722"/>
        <end position="744"/>
    </location>
</feature>
<evidence type="ECO:0000256" key="2">
    <source>
        <dbReference type="ARBA" id="ARBA00022448"/>
    </source>
</evidence>
<gene>
    <name evidence="10" type="ORF">TARUN_76</name>
</gene>
<dbReference type="GO" id="GO:0008270">
    <property type="term" value="F:zinc ion binding"/>
    <property type="evidence" value="ECO:0007669"/>
    <property type="project" value="InterPro"/>
</dbReference>
<dbReference type="PANTHER" id="PTHR42870">
    <property type="entry name" value="ACETYL-COA C-ACETYLTRANSFERASE"/>
    <property type="match status" value="1"/>
</dbReference>
<keyword evidence="11" id="KW-1185">Reference proteome</keyword>
<dbReference type="Pfam" id="PF00108">
    <property type="entry name" value="Thiolase_N"/>
    <property type="match status" value="1"/>
</dbReference>
<dbReference type="PANTHER" id="PTHR42870:SF1">
    <property type="entry name" value="NON-SPECIFIC LIPID-TRANSFER PROTEIN-LIKE 2"/>
    <property type="match status" value="1"/>
</dbReference>
<dbReference type="STRING" id="490622.A0A395P1E6"/>